<dbReference type="Gene3D" id="1.10.510.10">
    <property type="entry name" value="Transferase(Phosphotransferase) domain 1"/>
    <property type="match status" value="1"/>
</dbReference>
<dbReference type="EMBL" id="LLXI01001569">
    <property type="protein sequence ID" value="PKY54267.1"/>
    <property type="molecule type" value="Genomic_DNA"/>
</dbReference>
<dbReference type="Proteomes" id="UP000234323">
    <property type="component" value="Unassembled WGS sequence"/>
</dbReference>
<dbReference type="InterPro" id="IPR011009">
    <property type="entry name" value="Kinase-like_dom_sf"/>
</dbReference>
<dbReference type="AlphaFoldDB" id="A0A2I1H5W9"/>
<keyword evidence="2" id="KW-1185">Reference proteome</keyword>
<dbReference type="VEuPathDB" id="FungiDB:FUN_019713"/>
<reference evidence="1 2" key="1">
    <citation type="submission" date="2015-10" db="EMBL/GenBank/DDBJ databases">
        <title>Genome analyses suggest a sexual origin of heterokaryosis in a supposedly ancient asexual fungus.</title>
        <authorList>
            <person name="Ropars J."/>
            <person name="Sedzielewska K."/>
            <person name="Noel J."/>
            <person name="Charron P."/>
            <person name="Farinelli L."/>
            <person name="Marton T."/>
            <person name="Kruger M."/>
            <person name="Pelin A."/>
            <person name="Brachmann A."/>
            <person name="Corradi N."/>
        </authorList>
    </citation>
    <scope>NUCLEOTIDE SEQUENCE [LARGE SCALE GENOMIC DNA]</scope>
    <source>
        <strain evidence="1 2">A4</strain>
    </source>
</reference>
<proteinExistence type="predicted"/>
<organism evidence="1 2">
    <name type="scientific">Rhizophagus irregularis</name>
    <dbReference type="NCBI Taxonomy" id="588596"/>
    <lineage>
        <taxon>Eukaryota</taxon>
        <taxon>Fungi</taxon>
        <taxon>Fungi incertae sedis</taxon>
        <taxon>Mucoromycota</taxon>
        <taxon>Glomeromycotina</taxon>
        <taxon>Glomeromycetes</taxon>
        <taxon>Glomerales</taxon>
        <taxon>Glomeraceae</taxon>
        <taxon>Rhizophagus</taxon>
    </lineage>
</organism>
<comment type="caution">
    <text evidence="1">The sequence shown here is derived from an EMBL/GenBank/DDBJ whole genome shotgun (WGS) entry which is preliminary data.</text>
</comment>
<protein>
    <recommendedName>
        <fullName evidence="3">Serine-threonine/tyrosine-protein kinase catalytic domain-containing protein</fullName>
    </recommendedName>
</protein>
<evidence type="ECO:0000313" key="2">
    <source>
        <dbReference type="Proteomes" id="UP000234323"/>
    </source>
</evidence>
<sequence length="126" mass="14644">MVMYYIITGRQPFENCAHDGLLALDICRGIRPEIPEIPELKSNWYIDLMKKCWDSKPDNRPNVELINTMLPDVVGDTLDDEIEIAEKYLFKDYKENNQLTTTHPQAIYTSRLLNPYTEGLATDFTE</sequence>
<evidence type="ECO:0008006" key="3">
    <source>
        <dbReference type="Google" id="ProtNLM"/>
    </source>
</evidence>
<dbReference type="SUPFAM" id="SSF56112">
    <property type="entry name" value="Protein kinase-like (PK-like)"/>
    <property type="match status" value="1"/>
</dbReference>
<name>A0A2I1H5W9_9GLOM</name>
<evidence type="ECO:0000313" key="1">
    <source>
        <dbReference type="EMBL" id="PKY54267.1"/>
    </source>
</evidence>
<accession>A0A2I1H5W9</accession>
<gene>
    <name evidence="1" type="ORF">RhiirA4_500962</name>
</gene>